<comment type="similarity">
    <text evidence="1">Belongs to the peroxin-13 family.</text>
</comment>
<dbReference type="InterPro" id="IPR035463">
    <property type="entry name" value="Pex13"/>
</dbReference>
<keyword evidence="5" id="KW-0653">Protein transport</keyword>
<evidence type="ECO:0000313" key="16">
    <source>
        <dbReference type="EMBL" id="PAV71527.1"/>
    </source>
</evidence>
<dbReference type="PANTHER" id="PTHR19332">
    <property type="entry name" value="PEROXISOMAL MEMBRANE PROTEIN PEX13"/>
    <property type="match status" value="1"/>
</dbReference>
<dbReference type="GO" id="GO:0005778">
    <property type="term" value="C:peroxisomal membrane"/>
    <property type="evidence" value="ECO:0007669"/>
    <property type="project" value="UniProtKB-SubCell"/>
</dbReference>
<evidence type="ECO:0000313" key="17">
    <source>
        <dbReference type="Proteomes" id="UP000218231"/>
    </source>
</evidence>
<gene>
    <name evidence="16" type="ORF">WR25_14233</name>
</gene>
<evidence type="ECO:0000256" key="9">
    <source>
        <dbReference type="ARBA" id="ARBA00023140"/>
    </source>
</evidence>
<dbReference type="InterPro" id="IPR001452">
    <property type="entry name" value="SH3_domain"/>
</dbReference>
<evidence type="ECO:0000256" key="4">
    <source>
        <dbReference type="ARBA" id="ARBA00022692"/>
    </source>
</evidence>
<evidence type="ECO:0000256" key="5">
    <source>
        <dbReference type="ARBA" id="ARBA00022927"/>
    </source>
</evidence>
<evidence type="ECO:0000256" key="7">
    <source>
        <dbReference type="ARBA" id="ARBA00023010"/>
    </source>
</evidence>
<evidence type="ECO:0000256" key="10">
    <source>
        <dbReference type="ARBA" id="ARBA00029693"/>
    </source>
</evidence>
<dbReference type="STRING" id="2018661.A0A2A2KC81"/>
<dbReference type="Gene3D" id="2.30.30.40">
    <property type="entry name" value="SH3 Domains"/>
    <property type="match status" value="1"/>
</dbReference>
<dbReference type="CDD" id="cd11864">
    <property type="entry name" value="SH3_PEX13_eumet"/>
    <property type="match status" value="1"/>
</dbReference>
<dbReference type="InterPro" id="IPR007223">
    <property type="entry name" value="Peroxin-13_N"/>
</dbReference>
<evidence type="ECO:0000256" key="14">
    <source>
        <dbReference type="SAM" id="MobiDB-lite"/>
    </source>
</evidence>
<keyword evidence="7" id="KW-0811">Translocation</keyword>
<feature type="compositionally biased region" description="Polar residues" evidence="14">
    <location>
        <begin position="1"/>
        <end position="14"/>
    </location>
</feature>
<evidence type="ECO:0000256" key="8">
    <source>
        <dbReference type="ARBA" id="ARBA00023136"/>
    </source>
</evidence>
<dbReference type="GO" id="GO:0016560">
    <property type="term" value="P:protein import into peroxisome matrix, docking"/>
    <property type="evidence" value="ECO:0007669"/>
    <property type="project" value="InterPro"/>
</dbReference>
<feature type="compositionally biased region" description="Polar residues" evidence="14">
    <location>
        <begin position="296"/>
        <end position="318"/>
    </location>
</feature>
<feature type="region of interest" description="Disordered" evidence="14">
    <location>
        <begin position="1"/>
        <end position="35"/>
    </location>
</feature>
<evidence type="ECO:0000259" key="15">
    <source>
        <dbReference type="PROSITE" id="PS50002"/>
    </source>
</evidence>
<proteinExistence type="inferred from homology"/>
<keyword evidence="4" id="KW-0812">Transmembrane</keyword>
<dbReference type="SMART" id="SM00326">
    <property type="entry name" value="SH3"/>
    <property type="match status" value="1"/>
</dbReference>
<dbReference type="AlphaFoldDB" id="A0A2A2KC81"/>
<dbReference type="EMBL" id="LIAE01009002">
    <property type="protein sequence ID" value="PAV71527.1"/>
    <property type="molecule type" value="Genomic_DNA"/>
</dbReference>
<name>A0A2A2KC81_9BILA</name>
<organism evidence="16 17">
    <name type="scientific">Diploscapter pachys</name>
    <dbReference type="NCBI Taxonomy" id="2018661"/>
    <lineage>
        <taxon>Eukaryota</taxon>
        <taxon>Metazoa</taxon>
        <taxon>Ecdysozoa</taxon>
        <taxon>Nematoda</taxon>
        <taxon>Chromadorea</taxon>
        <taxon>Rhabditida</taxon>
        <taxon>Rhabditina</taxon>
        <taxon>Rhabditomorpha</taxon>
        <taxon>Rhabditoidea</taxon>
        <taxon>Rhabditidae</taxon>
        <taxon>Diploscapter</taxon>
    </lineage>
</organism>
<evidence type="ECO:0000256" key="12">
    <source>
        <dbReference type="ARBA" id="ARBA00046271"/>
    </source>
</evidence>
<dbReference type="Proteomes" id="UP000218231">
    <property type="component" value="Unassembled WGS sequence"/>
</dbReference>
<evidence type="ECO:0000256" key="11">
    <source>
        <dbReference type="ARBA" id="ARBA00034535"/>
    </source>
</evidence>
<keyword evidence="2 13" id="KW-0728">SH3 domain</keyword>
<keyword evidence="6" id="KW-1133">Transmembrane helix</keyword>
<sequence length="318" mass="34849">MSIPTSLGQPSSSAAVDINSVPPLPPRPYQEQNAYGMSHLNNPYGGFGSYSNYGMPMSYGMGIYGTGGLYGNSYGHGAMGPYGYGTGPESQFARLAEEQSRGAFQSIESVVMAVSSVANMLSSTHNAVYSSFRAVIGVVEQFARLKGQLTSVVVSLSIVRLLIRLWRRLLVFLRLKPANYASEIELAWGESKQPYGPWLIYKCVSQMVKTVEEKRKWATGNGEHYTAQGLYSFQAGNEQELSFMNGEILRVAPKEEQPKVRGWLLASTKEGDRIGLVPINYVKIVGRKTDSPPAQPTDSISKFESAFRTGSGTPSRWK</sequence>
<evidence type="ECO:0000256" key="2">
    <source>
        <dbReference type="ARBA" id="ARBA00022443"/>
    </source>
</evidence>
<feature type="domain" description="SH3" evidence="15">
    <location>
        <begin position="222"/>
        <end position="287"/>
    </location>
</feature>
<protein>
    <recommendedName>
        <fullName evidence="11">Peroxisomal membrane protein PEX13</fullName>
    </recommendedName>
    <alternativeName>
        <fullName evidence="10">Peroxin-13</fullName>
    </alternativeName>
</protein>
<dbReference type="FunFam" id="2.30.30.40:FF:000109">
    <property type="entry name" value="Peroxisomal biogenesis factor 13"/>
    <property type="match status" value="1"/>
</dbReference>
<feature type="region of interest" description="Disordered" evidence="14">
    <location>
        <begin position="287"/>
        <end position="318"/>
    </location>
</feature>
<keyword evidence="17" id="KW-1185">Reference proteome</keyword>
<comment type="caution">
    <text evidence="16">The sequence shown here is derived from an EMBL/GenBank/DDBJ whole genome shotgun (WGS) entry which is preliminary data.</text>
</comment>
<evidence type="ECO:0000256" key="6">
    <source>
        <dbReference type="ARBA" id="ARBA00022989"/>
    </source>
</evidence>
<evidence type="ECO:0000256" key="1">
    <source>
        <dbReference type="ARBA" id="ARBA00006033"/>
    </source>
</evidence>
<dbReference type="PRINTS" id="PR00452">
    <property type="entry name" value="SH3DOMAIN"/>
</dbReference>
<dbReference type="OrthoDB" id="10037838at2759"/>
<dbReference type="PANTHER" id="PTHR19332:SF1">
    <property type="entry name" value="PEROXISOMAL MEMBRANE PROTEIN PEX13"/>
    <property type="match status" value="1"/>
</dbReference>
<dbReference type="InterPro" id="IPR036028">
    <property type="entry name" value="SH3-like_dom_sf"/>
</dbReference>
<evidence type="ECO:0000256" key="13">
    <source>
        <dbReference type="PROSITE-ProRule" id="PRU00192"/>
    </source>
</evidence>
<reference evidence="16 17" key="1">
    <citation type="journal article" date="2017" name="Curr. Biol.">
        <title>Genome architecture and evolution of a unichromosomal asexual nematode.</title>
        <authorList>
            <person name="Fradin H."/>
            <person name="Zegar C."/>
            <person name="Gutwein M."/>
            <person name="Lucas J."/>
            <person name="Kovtun M."/>
            <person name="Corcoran D."/>
            <person name="Baugh L.R."/>
            <person name="Kiontke K."/>
            <person name="Gunsalus K."/>
            <person name="Fitch D.H."/>
            <person name="Piano F."/>
        </authorList>
    </citation>
    <scope>NUCLEOTIDE SEQUENCE [LARGE SCALE GENOMIC DNA]</scope>
    <source>
        <strain evidence="16">PF1309</strain>
    </source>
</reference>
<dbReference type="GO" id="GO:1990429">
    <property type="term" value="C:peroxisomal importomer complex"/>
    <property type="evidence" value="ECO:0007669"/>
    <property type="project" value="TreeGrafter"/>
</dbReference>
<comment type="subcellular location">
    <subcellularLocation>
        <location evidence="12">Peroxisome membrane</location>
    </subcellularLocation>
</comment>
<dbReference type="SUPFAM" id="SSF50044">
    <property type="entry name" value="SH3-domain"/>
    <property type="match status" value="1"/>
</dbReference>
<keyword evidence="3" id="KW-0813">Transport</keyword>
<keyword evidence="8" id="KW-0472">Membrane</keyword>
<dbReference type="PROSITE" id="PS50002">
    <property type="entry name" value="SH3"/>
    <property type="match status" value="1"/>
</dbReference>
<accession>A0A2A2KC81</accession>
<dbReference type="Pfam" id="PF04088">
    <property type="entry name" value="Peroxin-13_N"/>
    <property type="match status" value="1"/>
</dbReference>
<dbReference type="Pfam" id="PF14604">
    <property type="entry name" value="SH3_9"/>
    <property type="match status" value="1"/>
</dbReference>
<evidence type="ECO:0000256" key="3">
    <source>
        <dbReference type="ARBA" id="ARBA00022448"/>
    </source>
</evidence>
<keyword evidence="9" id="KW-0576">Peroxisome</keyword>